<evidence type="ECO:0000256" key="3">
    <source>
        <dbReference type="ARBA" id="ARBA00022490"/>
    </source>
</evidence>
<keyword evidence="8" id="KW-0862">Zinc</keyword>
<organism evidence="11 12">
    <name type="scientific">Zobellella iuensis</name>
    <dbReference type="NCBI Taxonomy" id="2803811"/>
    <lineage>
        <taxon>Bacteria</taxon>
        <taxon>Pseudomonadati</taxon>
        <taxon>Pseudomonadota</taxon>
        <taxon>Gammaproteobacteria</taxon>
        <taxon>Aeromonadales</taxon>
        <taxon>Aeromonadaceae</taxon>
        <taxon>Zobellella</taxon>
    </lineage>
</organism>
<evidence type="ECO:0000313" key="11">
    <source>
        <dbReference type="EMBL" id="MBL1377689.1"/>
    </source>
</evidence>
<protein>
    <submittedName>
        <fullName evidence="11">Acetylornithine deacetylase</fullName>
        <ecNumber evidence="11">3.5.1.16</ecNumber>
    </submittedName>
</protein>
<dbReference type="Gene3D" id="3.30.70.360">
    <property type="match status" value="1"/>
</dbReference>
<feature type="domain" description="Peptidase M20 dimerisation" evidence="10">
    <location>
        <begin position="172"/>
        <end position="284"/>
    </location>
</feature>
<evidence type="ECO:0000256" key="9">
    <source>
        <dbReference type="ARBA" id="ARBA00023285"/>
    </source>
</evidence>
<dbReference type="InterPro" id="IPR001261">
    <property type="entry name" value="ArgE/DapE_CS"/>
</dbReference>
<evidence type="ECO:0000256" key="2">
    <source>
        <dbReference type="ARBA" id="ARBA00005691"/>
    </source>
</evidence>
<evidence type="ECO:0000256" key="4">
    <source>
        <dbReference type="ARBA" id="ARBA00022571"/>
    </source>
</evidence>
<reference evidence="12" key="1">
    <citation type="submission" date="2021-01" db="EMBL/GenBank/DDBJ databases">
        <title>Genome public.</title>
        <authorList>
            <person name="Liu C."/>
            <person name="Sun Q."/>
        </authorList>
    </citation>
    <scope>NUCLEOTIDE SEQUENCE [LARGE SCALE GENOMIC DNA]</scope>
    <source>
        <strain evidence="12">CGMCC 1.18722</strain>
    </source>
</reference>
<keyword evidence="4" id="KW-0055">Arginine biosynthesis</keyword>
<dbReference type="InterPro" id="IPR011650">
    <property type="entry name" value="Peptidase_M20_dimer"/>
</dbReference>
<comment type="cofactor">
    <cofactor evidence="1">
        <name>Zn(2+)</name>
        <dbReference type="ChEBI" id="CHEBI:29105"/>
    </cofactor>
</comment>
<dbReference type="PANTHER" id="PTHR43808">
    <property type="entry name" value="ACETYLORNITHINE DEACETYLASE"/>
    <property type="match status" value="1"/>
</dbReference>
<dbReference type="InterPro" id="IPR010169">
    <property type="entry name" value="AcOrn-deacetyl"/>
</dbReference>
<evidence type="ECO:0000256" key="6">
    <source>
        <dbReference type="ARBA" id="ARBA00022723"/>
    </source>
</evidence>
<dbReference type="NCBIfam" id="NF005710">
    <property type="entry name" value="PRK07522.1"/>
    <property type="match status" value="1"/>
</dbReference>
<evidence type="ECO:0000256" key="7">
    <source>
        <dbReference type="ARBA" id="ARBA00022801"/>
    </source>
</evidence>
<gene>
    <name evidence="11" type="primary">argE</name>
    <name evidence="11" type="ORF">JKV55_10150</name>
</gene>
<evidence type="ECO:0000256" key="8">
    <source>
        <dbReference type="ARBA" id="ARBA00022833"/>
    </source>
</evidence>
<keyword evidence="3" id="KW-0963">Cytoplasm</keyword>
<dbReference type="EMBL" id="JAERTZ010000022">
    <property type="protein sequence ID" value="MBL1377689.1"/>
    <property type="molecule type" value="Genomic_DNA"/>
</dbReference>
<name>A0ABS1QS48_9GAMM</name>
<dbReference type="CDD" id="cd03894">
    <property type="entry name" value="M20_ArgE"/>
    <property type="match status" value="1"/>
</dbReference>
<dbReference type="InterPro" id="IPR002933">
    <property type="entry name" value="Peptidase_M20"/>
</dbReference>
<sequence>MASALTLEILQRLIGYDTTSANSNLALLDYVRGYLNGYGVASTLVHDEAGQKANLYATLGPEDKPGVMLSGHTDTVPVTGQQWSHEPYRLTLEDGRCYGRGTADMKGFLALVLAAVPEMVEQPLHTPVHLAFSYDEEIGCVGVRRLIDTLAELPLKPALCIIGEPTQMKVVTAHKGKIAARVSVRGKECHSGLAPFGVNAINYAARLIQWLERLAIQKRNQGPFEEGYEIPYSTVHTGTVEGGTALNIVPNHCSFLFEIRNIAVEDPRRLLAEFQDHADTLAAEMRRTDPGCGIDIEITTEYPGLSTANDAGVVAFVQRLAGTEGTHTIGFGTEGGLFSRALGIPTLVCGPGSMEQGHKPDEFIEISQLEQGERFIARLLAQLRAPAGSPT</sequence>
<dbReference type="SUPFAM" id="SSF55031">
    <property type="entry name" value="Bacterial exopeptidase dimerisation domain"/>
    <property type="match status" value="1"/>
</dbReference>
<dbReference type="RefSeq" id="WP_202084871.1">
    <property type="nucleotide sequence ID" value="NZ_JAERTZ010000022.1"/>
</dbReference>
<keyword evidence="12" id="KW-1185">Reference proteome</keyword>
<keyword evidence="6" id="KW-0479">Metal-binding</keyword>
<dbReference type="GO" id="GO:0008777">
    <property type="term" value="F:acetylornithine deacetylase activity"/>
    <property type="evidence" value="ECO:0007669"/>
    <property type="project" value="UniProtKB-EC"/>
</dbReference>
<dbReference type="PROSITE" id="PS00758">
    <property type="entry name" value="ARGE_DAPE_CPG2_1"/>
    <property type="match status" value="1"/>
</dbReference>
<dbReference type="PANTHER" id="PTHR43808:SF31">
    <property type="entry name" value="N-ACETYL-L-CITRULLINE DEACETYLASE"/>
    <property type="match status" value="1"/>
</dbReference>
<dbReference type="NCBIfam" id="TIGR01892">
    <property type="entry name" value="AcOrn-deacetyl"/>
    <property type="match status" value="1"/>
</dbReference>
<evidence type="ECO:0000256" key="1">
    <source>
        <dbReference type="ARBA" id="ARBA00001947"/>
    </source>
</evidence>
<comment type="caution">
    <text evidence="11">The sequence shown here is derived from an EMBL/GenBank/DDBJ whole genome shotgun (WGS) entry which is preliminary data.</text>
</comment>
<evidence type="ECO:0000313" key="12">
    <source>
        <dbReference type="Proteomes" id="UP000638570"/>
    </source>
</evidence>
<dbReference type="Proteomes" id="UP000638570">
    <property type="component" value="Unassembled WGS sequence"/>
</dbReference>
<keyword evidence="9" id="KW-0170">Cobalt</keyword>
<accession>A0ABS1QS48</accession>
<evidence type="ECO:0000256" key="5">
    <source>
        <dbReference type="ARBA" id="ARBA00022605"/>
    </source>
</evidence>
<keyword evidence="5" id="KW-0028">Amino-acid biosynthesis</keyword>
<dbReference type="SUPFAM" id="SSF53187">
    <property type="entry name" value="Zn-dependent exopeptidases"/>
    <property type="match status" value="1"/>
</dbReference>
<dbReference type="InterPro" id="IPR050072">
    <property type="entry name" value="Peptidase_M20A"/>
</dbReference>
<dbReference type="Pfam" id="PF07687">
    <property type="entry name" value="M20_dimer"/>
    <property type="match status" value="1"/>
</dbReference>
<keyword evidence="7 11" id="KW-0378">Hydrolase</keyword>
<evidence type="ECO:0000259" key="10">
    <source>
        <dbReference type="Pfam" id="PF07687"/>
    </source>
</evidence>
<dbReference type="EC" id="3.5.1.16" evidence="11"/>
<comment type="similarity">
    <text evidence="2">Belongs to the peptidase M20A family. ArgE subfamily.</text>
</comment>
<dbReference type="Pfam" id="PF01546">
    <property type="entry name" value="Peptidase_M20"/>
    <property type="match status" value="1"/>
</dbReference>
<dbReference type="Gene3D" id="3.40.630.10">
    <property type="entry name" value="Zn peptidases"/>
    <property type="match status" value="1"/>
</dbReference>
<proteinExistence type="inferred from homology"/>
<dbReference type="InterPro" id="IPR036264">
    <property type="entry name" value="Bact_exopeptidase_dim_dom"/>
</dbReference>
<dbReference type="PROSITE" id="PS00759">
    <property type="entry name" value="ARGE_DAPE_CPG2_2"/>
    <property type="match status" value="1"/>
</dbReference>